<dbReference type="InterPro" id="IPR005904">
    <property type="entry name" value="Hxn_phspho_trans"/>
</dbReference>
<dbReference type="CDD" id="cd06223">
    <property type="entry name" value="PRTases_typeI"/>
    <property type="match status" value="1"/>
</dbReference>
<keyword evidence="9 15" id="KW-0479">Metal-binding</keyword>
<dbReference type="Pfam" id="PF00156">
    <property type="entry name" value="Pribosyltran"/>
    <property type="match status" value="1"/>
</dbReference>
<sequence length="169" mass="18647">MAIKTLISEECLQKRTAELAKEISADGHVDVLVGALTGAFIFVADLARALNFPEMQIQFVKARSYGNGTERSSFSVEGLNSLDVKNKNVLIVDDIFDTGHTLKNLSAEIQKLGPASVRTCALLDKPSRREVDFQVNYLGFQVENVFVIGYGLDHAEKFRALPKICIVED</sequence>
<comment type="cofactor">
    <cofactor evidence="1 15">
        <name>Mg(2+)</name>
        <dbReference type="ChEBI" id="CHEBI:18420"/>
    </cofactor>
</comment>
<comment type="subcellular location">
    <subcellularLocation>
        <location evidence="2 15">Cytoplasm</location>
    </subcellularLocation>
</comment>
<comment type="catalytic activity">
    <reaction evidence="13">
        <text>GMP + diphosphate = guanine + 5-phospho-alpha-D-ribose 1-diphosphate</text>
        <dbReference type="Rhea" id="RHEA:25424"/>
        <dbReference type="ChEBI" id="CHEBI:16235"/>
        <dbReference type="ChEBI" id="CHEBI:33019"/>
        <dbReference type="ChEBI" id="CHEBI:58017"/>
        <dbReference type="ChEBI" id="CHEBI:58115"/>
        <dbReference type="EC" id="2.4.2.8"/>
    </reaction>
    <physiologicalReaction direction="right-to-left" evidence="13">
        <dbReference type="Rhea" id="RHEA:25426"/>
    </physiologicalReaction>
</comment>
<keyword evidence="11 15" id="KW-0547">Nucleotide-binding</keyword>
<name>A0ABX5LN27_9BACT</name>
<evidence type="ECO:0000256" key="4">
    <source>
        <dbReference type="ARBA" id="ARBA00008391"/>
    </source>
</evidence>
<evidence type="ECO:0000256" key="6">
    <source>
        <dbReference type="ARBA" id="ARBA00022490"/>
    </source>
</evidence>
<dbReference type="NCBIfam" id="TIGR01203">
    <property type="entry name" value="HGPRTase"/>
    <property type="match status" value="1"/>
</dbReference>
<evidence type="ECO:0000256" key="12">
    <source>
        <dbReference type="ARBA" id="ARBA00022842"/>
    </source>
</evidence>
<keyword evidence="10 15" id="KW-0660">Purine salvage</keyword>
<reference evidence="17 18" key="1">
    <citation type="submission" date="2018-05" db="EMBL/GenBank/DDBJ databases">
        <title>Animal gut microbial communities from fecal samples from Wisconsin, USA.</title>
        <authorList>
            <person name="Neumann A."/>
        </authorList>
    </citation>
    <scope>NUCLEOTIDE SEQUENCE [LARGE SCALE GENOMIC DNA]</scope>
    <source>
        <strain evidence="17 18">UWS4</strain>
    </source>
</reference>
<dbReference type="Gene3D" id="3.40.50.2020">
    <property type="match status" value="1"/>
</dbReference>
<comment type="pathway">
    <text evidence="3 15">Purine metabolism; IMP biosynthesis via salvage pathway; IMP from hypoxanthine: step 1/1.</text>
</comment>
<organism evidence="17 18">
    <name type="scientific">Hallerella porci</name>
    <dbReference type="NCBI Taxonomy" id="1945871"/>
    <lineage>
        <taxon>Bacteria</taxon>
        <taxon>Pseudomonadati</taxon>
        <taxon>Fibrobacterota</taxon>
        <taxon>Fibrobacteria</taxon>
        <taxon>Fibrobacterales</taxon>
        <taxon>Fibrobacteraceae</taxon>
        <taxon>Hallerella</taxon>
    </lineage>
</organism>
<gene>
    <name evidence="17" type="ORF">B0H50_103114</name>
</gene>
<protein>
    <recommendedName>
        <fullName evidence="5 15">Hypoxanthine phosphoribosyltransferase</fullName>
        <ecNumber evidence="5 15">2.4.2.8</ecNumber>
    </recommendedName>
</protein>
<evidence type="ECO:0000256" key="7">
    <source>
        <dbReference type="ARBA" id="ARBA00022676"/>
    </source>
</evidence>
<evidence type="ECO:0000256" key="14">
    <source>
        <dbReference type="ARBA" id="ARBA00049402"/>
    </source>
</evidence>
<evidence type="ECO:0000259" key="16">
    <source>
        <dbReference type="Pfam" id="PF00156"/>
    </source>
</evidence>
<evidence type="ECO:0000256" key="13">
    <source>
        <dbReference type="ARBA" id="ARBA00048811"/>
    </source>
</evidence>
<keyword evidence="18" id="KW-1185">Reference proteome</keyword>
<dbReference type="PANTHER" id="PTHR43340:SF1">
    <property type="entry name" value="HYPOXANTHINE PHOSPHORIBOSYLTRANSFERASE"/>
    <property type="match status" value="1"/>
</dbReference>
<comment type="caution">
    <text evidence="17">The sequence shown here is derived from an EMBL/GenBank/DDBJ whole genome shotgun (WGS) entry which is preliminary data.</text>
</comment>
<keyword evidence="8 15" id="KW-0808">Transferase</keyword>
<evidence type="ECO:0000313" key="18">
    <source>
        <dbReference type="Proteomes" id="UP000245523"/>
    </source>
</evidence>
<keyword evidence="12 15" id="KW-0460">Magnesium</keyword>
<evidence type="ECO:0000256" key="10">
    <source>
        <dbReference type="ARBA" id="ARBA00022726"/>
    </source>
</evidence>
<evidence type="ECO:0000256" key="1">
    <source>
        <dbReference type="ARBA" id="ARBA00001946"/>
    </source>
</evidence>
<evidence type="ECO:0000313" key="17">
    <source>
        <dbReference type="EMBL" id="PWL03817.1"/>
    </source>
</evidence>
<dbReference type="SUPFAM" id="SSF53271">
    <property type="entry name" value="PRTase-like"/>
    <property type="match status" value="1"/>
</dbReference>
<feature type="domain" description="Phosphoribosyltransferase" evidence="16">
    <location>
        <begin position="14"/>
        <end position="153"/>
    </location>
</feature>
<dbReference type="PANTHER" id="PTHR43340">
    <property type="entry name" value="HYPOXANTHINE-GUANINE PHOSPHORIBOSYLTRANSFERASE"/>
    <property type="match status" value="1"/>
</dbReference>
<evidence type="ECO:0000256" key="2">
    <source>
        <dbReference type="ARBA" id="ARBA00004496"/>
    </source>
</evidence>
<evidence type="ECO:0000256" key="11">
    <source>
        <dbReference type="ARBA" id="ARBA00022741"/>
    </source>
</evidence>
<dbReference type="InterPro" id="IPR029057">
    <property type="entry name" value="PRTase-like"/>
</dbReference>
<dbReference type="InterPro" id="IPR050408">
    <property type="entry name" value="HGPRT"/>
</dbReference>
<evidence type="ECO:0000256" key="15">
    <source>
        <dbReference type="RuleBase" id="RU364099"/>
    </source>
</evidence>
<comment type="similarity">
    <text evidence="4 15">Belongs to the purine/pyrimidine phosphoribosyltransferase family.</text>
</comment>
<accession>A0ABX5LN27</accession>
<evidence type="ECO:0000256" key="8">
    <source>
        <dbReference type="ARBA" id="ARBA00022679"/>
    </source>
</evidence>
<keyword evidence="6 15" id="KW-0963">Cytoplasm</keyword>
<dbReference type="InterPro" id="IPR000836">
    <property type="entry name" value="PRTase_dom"/>
</dbReference>
<proteinExistence type="inferred from homology"/>
<dbReference type="EC" id="2.4.2.8" evidence="5 15"/>
<dbReference type="RefSeq" id="WP_109587227.1">
    <property type="nucleotide sequence ID" value="NZ_JAXEIU010000023.1"/>
</dbReference>
<dbReference type="Proteomes" id="UP000245523">
    <property type="component" value="Unassembled WGS sequence"/>
</dbReference>
<dbReference type="EMBL" id="QGHD01000003">
    <property type="protein sequence ID" value="PWL03817.1"/>
    <property type="molecule type" value="Genomic_DNA"/>
</dbReference>
<evidence type="ECO:0000256" key="3">
    <source>
        <dbReference type="ARBA" id="ARBA00004669"/>
    </source>
</evidence>
<dbReference type="GO" id="GO:0016757">
    <property type="term" value="F:glycosyltransferase activity"/>
    <property type="evidence" value="ECO:0007669"/>
    <property type="project" value="UniProtKB-KW"/>
</dbReference>
<evidence type="ECO:0000256" key="9">
    <source>
        <dbReference type="ARBA" id="ARBA00022723"/>
    </source>
</evidence>
<comment type="catalytic activity">
    <reaction evidence="14">
        <text>IMP + diphosphate = hypoxanthine + 5-phospho-alpha-D-ribose 1-diphosphate</text>
        <dbReference type="Rhea" id="RHEA:17973"/>
        <dbReference type="ChEBI" id="CHEBI:17368"/>
        <dbReference type="ChEBI" id="CHEBI:33019"/>
        <dbReference type="ChEBI" id="CHEBI:58017"/>
        <dbReference type="ChEBI" id="CHEBI:58053"/>
        <dbReference type="EC" id="2.4.2.8"/>
    </reaction>
    <physiologicalReaction direction="right-to-left" evidence="14">
        <dbReference type="Rhea" id="RHEA:17975"/>
    </physiologicalReaction>
</comment>
<evidence type="ECO:0000256" key="5">
    <source>
        <dbReference type="ARBA" id="ARBA00011895"/>
    </source>
</evidence>
<keyword evidence="7 15" id="KW-0328">Glycosyltransferase</keyword>